<dbReference type="Pfam" id="PF13499">
    <property type="entry name" value="EF-hand_7"/>
    <property type="match status" value="1"/>
</dbReference>
<accession>A0A8C0Y3S4</accession>
<dbReference type="Ensembl" id="ENSCCRT00000001908.2">
    <property type="protein sequence ID" value="ENSCCRP00000001724.2"/>
    <property type="gene ID" value="ENSCCRG00000001034.2"/>
</dbReference>
<evidence type="ECO:0000313" key="6">
    <source>
        <dbReference type="Ensembl" id="ENSCCRP00000001724.2"/>
    </source>
</evidence>
<feature type="domain" description="EF-hand" evidence="5">
    <location>
        <begin position="84"/>
        <end position="119"/>
    </location>
</feature>
<dbReference type="PROSITE" id="PS50222">
    <property type="entry name" value="EF_HAND_2"/>
    <property type="match status" value="3"/>
</dbReference>
<dbReference type="GO" id="GO:0043195">
    <property type="term" value="C:terminal bouton"/>
    <property type="evidence" value="ECO:0007669"/>
    <property type="project" value="TreeGrafter"/>
</dbReference>
<dbReference type="InterPro" id="IPR002048">
    <property type="entry name" value="EF_hand_dom"/>
</dbReference>
<keyword evidence="4" id="KW-0106">Calcium</keyword>
<comment type="similarity">
    <text evidence="1">Belongs to the calbindin family.</text>
</comment>
<dbReference type="Proteomes" id="UP001108240">
    <property type="component" value="Unplaced"/>
</dbReference>
<feature type="domain" description="EF-hand" evidence="5">
    <location>
        <begin position="172"/>
        <end position="207"/>
    </location>
</feature>
<evidence type="ECO:0000259" key="5">
    <source>
        <dbReference type="PROSITE" id="PS50222"/>
    </source>
</evidence>
<evidence type="ECO:0000256" key="4">
    <source>
        <dbReference type="ARBA" id="ARBA00022837"/>
    </source>
</evidence>
<dbReference type="InterPro" id="IPR051001">
    <property type="entry name" value="Calbindin_Ca-bind"/>
</dbReference>
<dbReference type="GO" id="GO:0005509">
    <property type="term" value="F:calcium ion binding"/>
    <property type="evidence" value="ECO:0007669"/>
    <property type="project" value="InterPro"/>
</dbReference>
<evidence type="ECO:0000313" key="7">
    <source>
        <dbReference type="Proteomes" id="UP001108240"/>
    </source>
</evidence>
<dbReference type="SUPFAM" id="SSF47473">
    <property type="entry name" value="EF-hand"/>
    <property type="match status" value="1"/>
</dbReference>
<dbReference type="FunFam" id="1.10.238.10:FF:000054">
    <property type="entry name" value="Calbindin 2"/>
    <property type="match status" value="1"/>
</dbReference>
<dbReference type="Pfam" id="PF00036">
    <property type="entry name" value="EF-hand_1"/>
    <property type="match status" value="1"/>
</dbReference>
<reference evidence="6" key="1">
    <citation type="submission" date="2025-08" db="UniProtKB">
        <authorList>
            <consortium name="Ensembl"/>
        </authorList>
    </citation>
    <scope>IDENTIFICATION</scope>
</reference>
<evidence type="ECO:0000256" key="2">
    <source>
        <dbReference type="ARBA" id="ARBA00022723"/>
    </source>
</evidence>
<sequence length="248" mass="28501">MMSSSVEAGKDNQEHEMVSHPCPALADTLFLSQADRIYTQASTQTAYFYNIDDDNNSFCLYLFQLAQILPTEENFLLCFRQFVGSSAEFMAAWRKYDTDRSGYIEANELKGFLSDLLKKANRHYDDKKLNEYTQTILKMFDLNGDGKLGLSEMARLLPVEENFLLKFQNFKLSAEEFEAIFTYYDKDGNGYIDEHELDALLRDLYQKHKMVVDPQNLSSSKKSIMALSDGGKLFRTELEIVLCKDPSV</sequence>
<dbReference type="InterPro" id="IPR018247">
    <property type="entry name" value="EF_Hand_1_Ca_BS"/>
</dbReference>
<dbReference type="GO" id="GO:1900271">
    <property type="term" value="P:regulation of long-term synaptic potentiation"/>
    <property type="evidence" value="ECO:0007669"/>
    <property type="project" value="TreeGrafter"/>
</dbReference>
<feature type="domain" description="EF-hand" evidence="5">
    <location>
        <begin position="128"/>
        <end position="163"/>
    </location>
</feature>
<dbReference type="PROSITE" id="PS00018">
    <property type="entry name" value="EF_HAND_1"/>
    <property type="match status" value="3"/>
</dbReference>
<keyword evidence="2" id="KW-0479">Metal-binding</keyword>
<dbReference type="GO" id="GO:0005829">
    <property type="term" value="C:cytosol"/>
    <property type="evidence" value="ECO:0007669"/>
    <property type="project" value="TreeGrafter"/>
</dbReference>
<name>A0A8C0Y3S4_CYPCA</name>
<evidence type="ECO:0000256" key="1">
    <source>
        <dbReference type="ARBA" id="ARBA00007217"/>
    </source>
</evidence>
<keyword evidence="7" id="KW-1185">Reference proteome</keyword>
<organism evidence="6 7">
    <name type="scientific">Cyprinus carpio carpio</name>
    <dbReference type="NCBI Taxonomy" id="630221"/>
    <lineage>
        <taxon>Eukaryota</taxon>
        <taxon>Metazoa</taxon>
        <taxon>Chordata</taxon>
        <taxon>Craniata</taxon>
        <taxon>Vertebrata</taxon>
        <taxon>Euteleostomi</taxon>
        <taxon>Actinopterygii</taxon>
        <taxon>Neopterygii</taxon>
        <taxon>Teleostei</taxon>
        <taxon>Ostariophysi</taxon>
        <taxon>Cypriniformes</taxon>
        <taxon>Cyprinidae</taxon>
        <taxon>Cyprininae</taxon>
        <taxon>Cyprinus</taxon>
    </lineage>
</organism>
<keyword evidence="3" id="KW-0677">Repeat</keyword>
<dbReference type="GeneTree" id="ENSGT00950000183108"/>
<dbReference type="PANTHER" id="PTHR19972:SF4">
    <property type="entry name" value="CALRETININ"/>
    <property type="match status" value="1"/>
</dbReference>
<dbReference type="SMART" id="SM00054">
    <property type="entry name" value="EFh"/>
    <property type="match status" value="3"/>
</dbReference>
<dbReference type="Gene3D" id="1.10.238.10">
    <property type="entry name" value="EF-hand"/>
    <property type="match status" value="2"/>
</dbReference>
<dbReference type="PANTHER" id="PTHR19972">
    <property type="entry name" value="CALBINDIN"/>
    <property type="match status" value="1"/>
</dbReference>
<dbReference type="GO" id="GO:0030425">
    <property type="term" value="C:dendrite"/>
    <property type="evidence" value="ECO:0007669"/>
    <property type="project" value="TreeGrafter"/>
</dbReference>
<reference evidence="6" key="2">
    <citation type="submission" date="2025-09" db="UniProtKB">
        <authorList>
            <consortium name="Ensembl"/>
        </authorList>
    </citation>
    <scope>IDENTIFICATION</scope>
</reference>
<proteinExistence type="inferred from homology"/>
<dbReference type="AlphaFoldDB" id="A0A8C0Y3S4"/>
<dbReference type="GO" id="GO:0099509">
    <property type="term" value="P:regulation of presynaptic cytosolic calcium ion concentration"/>
    <property type="evidence" value="ECO:0007669"/>
    <property type="project" value="TreeGrafter"/>
</dbReference>
<dbReference type="InterPro" id="IPR011992">
    <property type="entry name" value="EF-hand-dom_pair"/>
</dbReference>
<dbReference type="GO" id="GO:0005634">
    <property type="term" value="C:nucleus"/>
    <property type="evidence" value="ECO:0007669"/>
    <property type="project" value="TreeGrafter"/>
</dbReference>
<protein>
    <submittedName>
        <fullName evidence="6">Calbindin 2b</fullName>
    </submittedName>
</protein>
<evidence type="ECO:0000256" key="3">
    <source>
        <dbReference type="ARBA" id="ARBA00022737"/>
    </source>
</evidence>